<feature type="domain" description="NB-ARC" evidence="1">
    <location>
        <begin position="400"/>
        <end position="467"/>
    </location>
</feature>
<dbReference type="AlphaFoldDB" id="J3N058"/>
<reference evidence="2" key="2">
    <citation type="submission" date="2013-04" db="UniProtKB">
        <authorList>
            <consortium name="EnsemblPlants"/>
        </authorList>
    </citation>
    <scope>IDENTIFICATION</scope>
</reference>
<evidence type="ECO:0000313" key="2">
    <source>
        <dbReference type="EnsemblPlants" id="OB09G26370.1"/>
    </source>
</evidence>
<dbReference type="GO" id="GO:0043531">
    <property type="term" value="F:ADP binding"/>
    <property type="evidence" value="ECO:0007669"/>
    <property type="project" value="InterPro"/>
</dbReference>
<dbReference type="STRING" id="4533.J3N058"/>
<dbReference type="InterPro" id="IPR002182">
    <property type="entry name" value="NB-ARC"/>
</dbReference>
<proteinExistence type="predicted"/>
<dbReference type="Pfam" id="PF00931">
    <property type="entry name" value="NB-ARC"/>
    <property type="match status" value="1"/>
</dbReference>
<dbReference type="SUPFAM" id="SSF52540">
    <property type="entry name" value="P-loop containing nucleoside triphosphate hydrolases"/>
    <property type="match status" value="1"/>
</dbReference>
<dbReference type="Gramene" id="OB09G26370.1">
    <property type="protein sequence ID" value="OB09G26370.1"/>
    <property type="gene ID" value="OB09G26370"/>
</dbReference>
<keyword evidence="3" id="KW-1185">Reference proteome</keyword>
<dbReference type="EnsemblPlants" id="OB09G26370.1">
    <property type="protein sequence ID" value="OB09G26370.1"/>
    <property type="gene ID" value="OB09G26370"/>
</dbReference>
<protein>
    <recommendedName>
        <fullName evidence="1">NB-ARC domain-containing protein</fullName>
    </recommendedName>
</protein>
<dbReference type="HOGENOM" id="CLU_583148_0_0_1"/>
<sequence length="469" mass="52738">MCLRVSCPDVVFMGIPLPVDNQRSAAHAHDVLDEMPFPGFPRCSKIGCDVFKKRLRMEYERCVPFKSSSTPAGCQCRSLEGFPELLCEAGSRTQPPFFHRPAKVTWQLEWDRNPASPSSSYHVRVAAGDEQTAIRAFGGWKMKILIPCSSQHIWRLEEPRRAAVMDTVQWICSTGTNIHEAIQLSEELSRLRAALPKARLLINRGEWGRFKNKELGVLSQLKDTTYDAEDLLREFDDQVLRQKIEDAGRSWAGQLFSSSLNLAKSLICGSKKRIMEVQDKLDRAVADLEREVNPLRLHFENVQHMPETSSVIGASQVFGRDEERDLVIEKLGVMIGRDDERDLVIEKLGVPLTRYGAARPKGKRVTVVTGAKSAPALKRLKGESSRAGPGLSEATKCIGNVSVLPIFGIGGVGKTTLAQYIYNDERVQAHFDKRIWVCVSDLFDKKRITEEIFRSITKKDSSQHNFNDI</sequence>
<dbReference type="PANTHER" id="PTHR36766">
    <property type="entry name" value="PLANT BROAD-SPECTRUM MILDEW RESISTANCE PROTEIN RPW8"/>
    <property type="match status" value="1"/>
</dbReference>
<reference evidence="2" key="1">
    <citation type="journal article" date="2013" name="Nat. Commun.">
        <title>Whole-genome sequencing of Oryza brachyantha reveals mechanisms underlying Oryza genome evolution.</title>
        <authorList>
            <person name="Chen J."/>
            <person name="Huang Q."/>
            <person name="Gao D."/>
            <person name="Wang J."/>
            <person name="Lang Y."/>
            <person name="Liu T."/>
            <person name="Li B."/>
            <person name="Bai Z."/>
            <person name="Luis Goicoechea J."/>
            <person name="Liang C."/>
            <person name="Chen C."/>
            <person name="Zhang W."/>
            <person name="Sun S."/>
            <person name="Liao Y."/>
            <person name="Zhang X."/>
            <person name="Yang L."/>
            <person name="Song C."/>
            <person name="Wang M."/>
            <person name="Shi J."/>
            <person name="Liu G."/>
            <person name="Liu J."/>
            <person name="Zhou H."/>
            <person name="Zhou W."/>
            <person name="Yu Q."/>
            <person name="An N."/>
            <person name="Chen Y."/>
            <person name="Cai Q."/>
            <person name="Wang B."/>
            <person name="Liu B."/>
            <person name="Min J."/>
            <person name="Huang Y."/>
            <person name="Wu H."/>
            <person name="Li Z."/>
            <person name="Zhang Y."/>
            <person name="Yin Y."/>
            <person name="Song W."/>
            <person name="Jiang J."/>
            <person name="Jackson S.A."/>
            <person name="Wing R.A."/>
            <person name="Wang J."/>
            <person name="Chen M."/>
        </authorList>
    </citation>
    <scope>NUCLEOTIDE SEQUENCE [LARGE SCALE GENOMIC DNA]</scope>
    <source>
        <strain evidence="2">cv. IRGC 101232</strain>
    </source>
</reference>
<dbReference type="InterPro" id="IPR027417">
    <property type="entry name" value="P-loop_NTPase"/>
</dbReference>
<dbReference type="Gene3D" id="3.40.50.300">
    <property type="entry name" value="P-loop containing nucleotide triphosphate hydrolases"/>
    <property type="match status" value="1"/>
</dbReference>
<accession>J3N058</accession>
<evidence type="ECO:0000259" key="1">
    <source>
        <dbReference type="Pfam" id="PF00931"/>
    </source>
</evidence>
<dbReference type="eggNOG" id="KOG4658">
    <property type="taxonomic scope" value="Eukaryota"/>
</dbReference>
<dbReference type="Proteomes" id="UP000006038">
    <property type="component" value="Chromosome 9"/>
</dbReference>
<evidence type="ECO:0000313" key="3">
    <source>
        <dbReference type="Proteomes" id="UP000006038"/>
    </source>
</evidence>
<organism evidence="2">
    <name type="scientific">Oryza brachyantha</name>
    <name type="common">malo sina</name>
    <dbReference type="NCBI Taxonomy" id="4533"/>
    <lineage>
        <taxon>Eukaryota</taxon>
        <taxon>Viridiplantae</taxon>
        <taxon>Streptophyta</taxon>
        <taxon>Embryophyta</taxon>
        <taxon>Tracheophyta</taxon>
        <taxon>Spermatophyta</taxon>
        <taxon>Magnoliopsida</taxon>
        <taxon>Liliopsida</taxon>
        <taxon>Poales</taxon>
        <taxon>Poaceae</taxon>
        <taxon>BOP clade</taxon>
        <taxon>Oryzoideae</taxon>
        <taxon>Oryzeae</taxon>
        <taxon>Oryzinae</taxon>
        <taxon>Oryza</taxon>
    </lineage>
</organism>
<dbReference type="PANTHER" id="PTHR36766:SF70">
    <property type="entry name" value="DISEASE RESISTANCE PROTEIN RGA4"/>
    <property type="match status" value="1"/>
</dbReference>
<name>J3N058_ORYBR</name>